<feature type="region of interest" description="Disordered" evidence="1">
    <location>
        <begin position="56"/>
        <end position="88"/>
    </location>
</feature>
<feature type="compositionally biased region" description="Basic and acidic residues" evidence="1">
    <location>
        <begin position="140"/>
        <end position="163"/>
    </location>
</feature>
<reference evidence="2" key="1">
    <citation type="journal article" date="2019" name="Sci. Rep.">
        <title>Draft genome of Tanacetum cinerariifolium, the natural source of mosquito coil.</title>
        <authorList>
            <person name="Yamashiro T."/>
            <person name="Shiraishi A."/>
            <person name="Satake H."/>
            <person name="Nakayama K."/>
        </authorList>
    </citation>
    <scope>NUCLEOTIDE SEQUENCE</scope>
</reference>
<dbReference type="AlphaFoldDB" id="A0A699I2H2"/>
<protein>
    <submittedName>
        <fullName evidence="2">Uncharacterized protein</fullName>
    </submittedName>
</protein>
<evidence type="ECO:0000313" key="2">
    <source>
        <dbReference type="EMBL" id="GEY99395.1"/>
    </source>
</evidence>
<gene>
    <name evidence="2" type="ORF">Tci_471369</name>
</gene>
<proteinExistence type="predicted"/>
<accession>A0A699I2H2</accession>
<feature type="compositionally biased region" description="Basic and acidic residues" evidence="1">
    <location>
        <begin position="56"/>
        <end position="67"/>
    </location>
</feature>
<sequence>MQLKKARRENMPYPSRRVFKKKVSIFADYNIIPEPDVSLELGKSISLTKAAEEEATRQVHATHERIVTESNPKPTRRRPLGIAFKDTSGVSKKMSPDLLQKLKGVKTLTPEEQLVDTIEALKSSSNKEYIQEDDEETDDETVHGDEQVNDDKDEELNNAKDADTWNADEEITDVAKADAKKAEEVKDDTKKSKLPPSCSSLFISSGSEIIHI</sequence>
<feature type="region of interest" description="Disordered" evidence="1">
    <location>
        <begin position="120"/>
        <end position="197"/>
    </location>
</feature>
<dbReference type="EMBL" id="BKCJ010229967">
    <property type="protein sequence ID" value="GEY99395.1"/>
    <property type="molecule type" value="Genomic_DNA"/>
</dbReference>
<name>A0A699I2H2_TANCI</name>
<feature type="compositionally biased region" description="Basic and acidic residues" evidence="1">
    <location>
        <begin position="173"/>
        <end position="191"/>
    </location>
</feature>
<comment type="caution">
    <text evidence="2">The sequence shown here is derived from an EMBL/GenBank/DDBJ whole genome shotgun (WGS) entry which is preliminary data.</text>
</comment>
<organism evidence="2">
    <name type="scientific">Tanacetum cinerariifolium</name>
    <name type="common">Dalmatian daisy</name>
    <name type="synonym">Chrysanthemum cinerariifolium</name>
    <dbReference type="NCBI Taxonomy" id="118510"/>
    <lineage>
        <taxon>Eukaryota</taxon>
        <taxon>Viridiplantae</taxon>
        <taxon>Streptophyta</taxon>
        <taxon>Embryophyta</taxon>
        <taxon>Tracheophyta</taxon>
        <taxon>Spermatophyta</taxon>
        <taxon>Magnoliopsida</taxon>
        <taxon>eudicotyledons</taxon>
        <taxon>Gunneridae</taxon>
        <taxon>Pentapetalae</taxon>
        <taxon>asterids</taxon>
        <taxon>campanulids</taxon>
        <taxon>Asterales</taxon>
        <taxon>Asteraceae</taxon>
        <taxon>Asteroideae</taxon>
        <taxon>Anthemideae</taxon>
        <taxon>Anthemidinae</taxon>
        <taxon>Tanacetum</taxon>
    </lineage>
</organism>
<evidence type="ECO:0000256" key="1">
    <source>
        <dbReference type="SAM" id="MobiDB-lite"/>
    </source>
</evidence>